<dbReference type="InterPro" id="IPR004839">
    <property type="entry name" value="Aminotransferase_I/II_large"/>
</dbReference>
<protein>
    <submittedName>
        <fullName evidence="8">Aromatic amino acid transaminase</fullName>
    </submittedName>
</protein>
<dbReference type="PANTHER" id="PTHR11879">
    <property type="entry name" value="ASPARTATE AMINOTRANSFERASE"/>
    <property type="match status" value="1"/>
</dbReference>
<keyword evidence="4" id="KW-0032">Aminotransferase</keyword>
<evidence type="ECO:0000256" key="4">
    <source>
        <dbReference type="ARBA" id="ARBA00022576"/>
    </source>
</evidence>
<dbReference type="PRINTS" id="PR00799">
    <property type="entry name" value="TRANSAMINASE"/>
</dbReference>
<dbReference type="Gene3D" id="3.40.640.10">
    <property type="entry name" value="Type I PLP-dependent aspartate aminotransferase-like (Major domain)"/>
    <property type="match status" value="1"/>
</dbReference>
<reference evidence="8 9" key="1">
    <citation type="submission" date="2023-09" db="EMBL/GenBank/DDBJ databases">
        <authorList>
            <person name="Rey-Velasco X."/>
        </authorList>
    </citation>
    <scope>NUCLEOTIDE SEQUENCE [LARGE SCALE GENOMIC DNA]</scope>
    <source>
        <strain evidence="8 9">F390</strain>
    </source>
</reference>
<dbReference type="PANTHER" id="PTHR11879:SF22">
    <property type="entry name" value="ASPARTATE AMINOTRANSFERASE, MITOCHONDRIAL"/>
    <property type="match status" value="1"/>
</dbReference>
<evidence type="ECO:0000313" key="9">
    <source>
        <dbReference type="Proteomes" id="UP001259803"/>
    </source>
</evidence>
<evidence type="ECO:0000313" key="8">
    <source>
        <dbReference type="EMBL" id="MDT0575145.1"/>
    </source>
</evidence>
<dbReference type="EMBL" id="JAVRHS010000002">
    <property type="protein sequence ID" value="MDT0575145.1"/>
    <property type="molecule type" value="Genomic_DNA"/>
</dbReference>
<evidence type="ECO:0000256" key="6">
    <source>
        <dbReference type="ARBA" id="ARBA00022898"/>
    </source>
</evidence>
<gene>
    <name evidence="8" type="ORF">RM533_02975</name>
</gene>
<evidence type="ECO:0000259" key="7">
    <source>
        <dbReference type="Pfam" id="PF00155"/>
    </source>
</evidence>
<dbReference type="NCBIfam" id="NF006719">
    <property type="entry name" value="PRK09257.1"/>
    <property type="match status" value="1"/>
</dbReference>
<dbReference type="Proteomes" id="UP001259803">
    <property type="component" value="Unassembled WGS sequence"/>
</dbReference>
<keyword evidence="6" id="KW-0663">Pyridoxal phosphate</keyword>
<feature type="domain" description="Aminotransferase class I/classII large" evidence="7">
    <location>
        <begin position="34"/>
        <end position="390"/>
    </location>
</feature>
<dbReference type="InterPro" id="IPR000796">
    <property type="entry name" value="Asp_trans"/>
</dbReference>
<evidence type="ECO:0000256" key="5">
    <source>
        <dbReference type="ARBA" id="ARBA00022679"/>
    </source>
</evidence>
<dbReference type="Gene3D" id="3.90.1150.10">
    <property type="entry name" value="Aspartate Aminotransferase, domain 1"/>
    <property type="match status" value="1"/>
</dbReference>
<evidence type="ECO:0000256" key="1">
    <source>
        <dbReference type="ARBA" id="ARBA00001933"/>
    </source>
</evidence>
<dbReference type="InterPro" id="IPR015424">
    <property type="entry name" value="PyrdxlP-dep_Trfase"/>
</dbReference>
<dbReference type="CDD" id="cd00609">
    <property type="entry name" value="AAT_like"/>
    <property type="match status" value="1"/>
</dbReference>
<dbReference type="Pfam" id="PF00155">
    <property type="entry name" value="Aminotran_1_2"/>
    <property type="match status" value="1"/>
</dbReference>
<comment type="cofactor">
    <cofactor evidence="1">
        <name>pyridoxal 5'-phosphate</name>
        <dbReference type="ChEBI" id="CHEBI:597326"/>
    </cofactor>
</comment>
<evidence type="ECO:0000256" key="3">
    <source>
        <dbReference type="ARBA" id="ARBA00011738"/>
    </source>
</evidence>
<comment type="similarity">
    <text evidence="2">Belongs to the class-I pyridoxal-phosphate-dependent aminotransferase family.</text>
</comment>
<accession>A0ABU2ZFG6</accession>
<sequence>MLTGKEMLAELPQQAPDALLALIKMYAADDRAAKIDLGVGVYRTDKGATPVFSAIKHAERRLVEEQQSKAYLGPEGCMEFVESLKPIIFGASLASSTNIAGMQTPGGTGGVRLAVALAKAAGVAKILMGVPSWPNHAQIMDDLGVPLVSFGHAREGRPDMDALRAAIAAADAGDAVLLHGCCHNPTGIDYTQEQWQEIAGLIASKSLLPILDLAYQGLGEGLEEDAQGVRTVMQAVPEALLAYSCDKNFGLYRDRVGALYVQAADEAGLARIMSNAASIARATWSMPPDHGASAVREVLKDEQLRADWRDELASMRKRMHEVRGVLAAAGIVGTIDMAPLAQQNGLFSMLPLASEQIVALRERHGVYMAGSGRINIAGLTLGNIDNFIGAVADVTG</sequence>
<dbReference type="InterPro" id="IPR015421">
    <property type="entry name" value="PyrdxlP-dep_Trfase_major"/>
</dbReference>
<name>A0ABU2ZFG6_9SPHN</name>
<organism evidence="8 9">
    <name type="scientific">Croceicoccus esteveae</name>
    <dbReference type="NCBI Taxonomy" id="3075597"/>
    <lineage>
        <taxon>Bacteria</taxon>
        <taxon>Pseudomonadati</taxon>
        <taxon>Pseudomonadota</taxon>
        <taxon>Alphaproteobacteria</taxon>
        <taxon>Sphingomonadales</taxon>
        <taxon>Erythrobacteraceae</taxon>
        <taxon>Croceicoccus</taxon>
    </lineage>
</organism>
<dbReference type="SUPFAM" id="SSF53383">
    <property type="entry name" value="PLP-dependent transferases"/>
    <property type="match status" value="1"/>
</dbReference>
<proteinExistence type="inferred from homology"/>
<dbReference type="InterPro" id="IPR015422">
    <property type="entry name" value="PyrdxlP-dep_Trfase_small"/>
</dbReference>
<keyword evidence="5" id="KW-0808">Transferase</keyword>
<keyword evidence="9" id="KW-1185">Reference proteome</keyword>
<evidence type="ECO:0000256" key="2">
    <source>
        <dbReference type="ARBA" id="ARBA00007441"/>
    </source>
</evidence>
<comment type="subunit">
    <text evidence="3">Homodimer.</text>
</comment>
<comment type="caution">
    <text evidence="8">The sequence shown here is derived from an EMBL/GenBank/DDBJ whole genome shotgun (WGS) entry which is preliminary data.</text>
</comment>